<protein>
    <submittedName>
        <fullName evidence="1">Uncharacterized protein</fullName>
    </submittedName>
</protein>
<accession>A0A3G8F304</accession>
<reference evidence="2" key="1">
    <citation type="submission" date="2018-11" db="EMBL/GenBank/DDBJ databases">
        <authorList>
            <person name="Olsen N.S."/>
            <person name="Kot W."/>
            <person name="Hansen L.H."/>
        </authorList>
    </citation>
    <scope>NUCLEOTIDE SEQUENCE [LARGE SCALE GENOMIC DNA]</scope>
</reference>
<evidence type="ECO:0000313" key="1">
    <source>
        <dbReference type="EMBL" id="AZF88762.1"/>
    </source>
</evidence>
<proteinExistence type="predicted"/>
<dbReference type="RefSeq" id="YP_009816947.1">
    <property type="nucleotide sequence ID" value="NC_048113.1"/>
</dbReference>
<keyword evidence="2" id="KW-1185">Reference proteome</keyword>
<dbReference type="Proteomes" id="UP000270437">
    <property type="component" value="Segment"/>
</dbReference>
<dbReference type="EMBL" id="MK125141">
    <property type="protein sequence ID" value="AZF88762.1"/>
    <property type="molecule type" value="Genomic_DNA"/>
</dbReference>
<organism evidence="1 2">
    <name type="scientific">Salmonella phage Lumpael</name>
    <dbReference type="NCBI Taxonomy" id="2488859"/>
    <lineage>
        <taxon>Viruses</taxon>
        <taxon>Duplodnaviria</taxon>
        <taxon>Heunggongvirae</taxon>
        <taxon>Uroviricota</taxon>
        <taxon>Caudoviricetes</taxon>
        <taxon>Murrayvirus</taxon>
        <taxon>Murrayvirus lumpael</taxon>
    </lineage>
</organism>
<dbReference type="GeneID" id="55008260"/>
<evidence type="ECO:0000313" key="2">
    <source>
        <dbReference type="Proteomes" id="UP000270437"/>
    </source>
</evidence>
<sequence>MVALLVAMLPALVTTVKSIIITVGLYIMVTLCNIDFHTTEGNMSLFDDSKPAAPLRATVKRKTAMERRLEILEKIRSTDPSIIEAIEQGRMDPYLPTVETRNAFCALRPSEQIFAAFWDCPGVDRKKLLDLCRHAGQMERAGQLRDLKVDRSKLATTETGFPPGVEIGPEMALAALQCKQAMRKER</sequence>
<name>A0A3G8F304_9CAUD</name>
<dbReference type="KEGG" id="vg:55008260"/>